<evidence type="ECO:0000313" key="5">
    <source>
        <dbReference type="Proteomes" id="UP000683507"/>
    </source>
</evidence>
<keyword evidence="1" id="KW-0238">DNA-binding</keyword>
<dbReference type="Proteomes" id="UP000683507">
    <property type="component" value="Chromosome"/>
</dbReference>
<evidence type="ECO:0000313" key="4">
    <source>
        <dbReference type="EMBL" id="CAG5085040.1"/>
    </source>
</evidence>
<feature type="domain" description="Phage integrase SAM-like" evidence="3">
    <location>
        <begin position="129"/>
        <end position="225"/>
    </location>
</feature>
<proteinExistence type="predicted"/>
<organism evidence="4 5">
    <name type="scientific">Parvicella tangerina</name>
    <dbReference type="NCBI Taxonomy" id="2829795"/>
    <lineage>
        <taxon>Bacteria</taxon>
        <taxon>Pseudomonadati</taxon>
        <taxon>Bacteroidota</taxon>
        <taxon>Flavobacteriia</taxon>
        <taxon>Flavobacteriales</taxon>
        <taxon>Parvicellaceae</taxon>
        <taxon>Parvicella</taxon>
    </lineage>
</organism>
<dbReference type="GO" id="GO:0015074">
    <property type="term" value="P:DNA integration"/>
    <property type="evidence" value="ECO:0007669"/>
    <property type="project" value="InterPro"/>
</dbReference>
<dbReference type="InterPro" id="IPR010998">
    <property type="entry name" value="Integrase_recombinase_N"/>
</dbReference>
<dbReference type="SUPFAM" id="SSF56349">
    <property type="entry name" value="DNA breaking-rejoining enzymes"/>
    <property type="match status" value="1"/>
</dbReference>
<dbReference type="EMBL" id="OU015584">
    <property type="protein sequence ID" value="CAG5085040.1"/>
    <property type="molecule type" value="Genomic_DNA"/>
</dbReference>
<dbReference type="InterPro" id="IPR025269">
    <property type="entry name" value="SAM-like_dom"/>
</dbReference>
<accession>A0A916JQQ0</accession>
<dbReference type="PANTHER" id="PTHR30349">
    <property type="entry name" value="PHAGE INTEGRASE-RELATED"/>
    <property type="match status" value="1"/>
</dbReference>
<dbReference type="AlphaFoldDB" id="A0A916JQQ0"/>
<evidence type="ECO:0000256" key="2">
    <source>
        <dbReference type="ARBA" id="ARBA00023172"/>
    </source>
</evidence>
<dbReference type="PANTHER" id="PTHR30349:SF64">
    <property type="entry name" value="PROPHAGE INTEGRASE INTD-RELATED"/>
    <property type="match status" value="1"/>
</dbReference>
<dbReference type="InterPro" id="IPR011010">
    <property type="entry name" value="DNA_brk_join_enz"/>
</dbReference>
<gene>
    <name evidence="4" type="ORF">CRYO30217_02632</name>
</gene>
<dbReference type="KEGG" id="ptan:CRYO30217_02632"/>
<evidence type="ECO:0000259" key="3">
    <source>
        <dbReference type="Pfam" id="PF13102"/>
    </source>
</evidence>
<dbReference type="RefSeq" id="WP_258542849.1">
    <property type="nucleotide sequence ID" value="NZ_OU015584.1"/>
</dbReference>
<protein>
    <recommendedName>
        <fullName evidence="3">Phage integrase SAM-like domain-containing protein</fullName>
    </recommendedName>
</protein>
<name>A0A916JQQ0_9FLAO</name>
<dbReference type="Gene3D" id="1.10.150.130">
    <property type="match status" value="1"/>
</dbReference>
<keyword evidence="5" id="KW-1185">Reference proteome</keyword>
<reference evidence="4" key="1">
    <citation type="submission" date="2021-04" db="EMBL/GenBank/DDBJ databases">
        <authorList>
            <person name="Rodrigo-Torres L."/>
            <person name="Arahal R. D."/>
            <person name="Lucena T."/>
        </authorList>
    </citation>
    <scope>NUCLEOTIDE SEQUENCE</scope>
    <source>
        <strain evidence="4">AS29M-1</strain>
    </source>
</reference>
<dbReference type="GO" id="GO:0003677">
    <property type="term" value="F:DNA binding"/>
    <property type="evidence" value="ECO:0007669"/>
    <property type="project" value="UniProtKB-KW"/>
</dbReference>
<dbReference type="InterPro" id="IPR013762">
    <property type="entry name" value="Integrase-like_cat_sf"/>
</dbReference>
<keyword evidence="2" id="KW-0233">DNA recombination</keyword>
<dbReference type="Pfam" id="PF13102">
    <property type="entry name" value="Phage_int_SAM_5"/>
    <property type="match status" value="1"/>
</dbReference>
<dbReference type="InterPro" id="IPR050090">
    <property type="entry name" value="Tyrosine_recombinase_XerCD"/>
</dbReference>
<dbReference type="GO" id="GO:0006310">
    <property type="term" value="P:DNA recombination"/>
    <property type="evidence" value="ECO:0007669"/>
    <property type="project" value="UniProtKB-KW"/>
</dbReference>
<sequence>MKRVPKPKIQFSLKRPPISKRLPDGVSADQYRLKMRLYDGRYFDRNILLDIYLFPHNFIDQRVVGNPFLTTELEIKQMLIDDIKEAVLKKYLELNEEGISPTVEWFRDIVNNLQGKNEDVSIKGRFPYFSDFFEWYIDNKAPTKIKTSSSKPVSKRTINKYKQALSKIQQFEEYKKRKLKPEEYDIHWYDNFIDFLKEVLKQENKNTIGSYIKDIKIHLKIAKEEYDYSLSKDFLNRKFKVIREETNPPYLTLENIAYIYNYEIPEKTNQSIINVRKLLLISCWTGMRGSDFCSYNWKNPNWEKGNEGRIFIYKAKKTQRKVSVPVFPMVSKILENPPHPISTQKFNIYVKDLLRYVKLDTPTLGSKVIIDEITKVKRKVNDTYPFYELCSSHIGRRSFATNFEYHPIPIKDGKEIKLSRSQIMALTGHRTEADFLTYIKKVQSQTAQDIASQIFD</sequence>
<evidence type="ECO:0000256" key="1">
    <source>
        <dbReference type="ARBA" id="ARBA00023125"/>
    </source>
</evidence>
<dbReference type="Gene3D" id="1.10.443.10">
    <property type="entry name" value="Intergrase catalytic core"/>
    <property type="match status" value="1"/>
</dbReference>